<dbReference type="EMBL" id="VAUA01000001">
    <property type="protein sequence ID" value="TLP68960.1"/>
    <property type="molecule type" value="Genomic_DNA"/>
</dbReference>
<evidence type="ECO:0000313" key="2">
    <source>
        <dbReference type="Proteomes" id="UP000305041"/>
    </source>
</evidence>
<proteinExistence type="predicted"/>
<accession>A0ABY2UZV3</accession>
<dbReference type="RefSeq" id="WP_138161196.1">
    <property type="nucleotide sequence ID" value="NZ_VAUA01000001.1"/>
</dbReference>
<keyword evidence="2" id="KW-1185">Reference proteome</keyword>
<gene>
    <name evidence="1" type="ORF">FEE96_01340</name>
</gene>
<evidence type="ECO:0000313" key="1">
    <source>
        <dbReference type="EMBL" id="TLP68960.1"/>
    </source>
</evidence>
<comment type="caution">
    <text evidence="1">The sequence shown here is derived from an EMBL/GenBank/DDBJ whole genome shotgun (WGS) entry which is preliminary data.</text>
</comment>
<organism evidence="1 2">
    <name type="scientific">Parasedimentitalea maritima</name>
    <dbReference type="NCBI Taxonomy" id="2578117"/>
    <lineage>
        <taxon>Bacteria</taxon>
        <taxon>Pseudomonadati</taxon>
        <taxon>Pseudomonadota</taxon>
        <taxon>Alphaproteobacteria</taxon>
        <taxon>Rhodobacterales</taxon>
        <taxon>Paracoccaceae</taxon>
        <taxon>Parasedimentitalea</taxon>
    </lineage>
</organism>
<reference evidence="1 2" key="1">
    <citation type="submission" date="2019-05" db="EMBL/GenBank/DDBJ databases">
        <title>Draft genome sequence of Pelagicola sp. DSW4-44.</title>
        <authorList>
            <person name="Oh J."/>
        </authorList>
    </citation>
    <scope>NUCLEOTIDE SEQUENCE [LARGE SCALE GENOMIC DNA]</scope>
    <source>
        <strain evidence="1 2">DSW4-44</strain>
    </source>
</reference>
<dbReference type="Proteomes" id="UP000305041">
    <property type="component" value="Unassembled WGS sequence"/>
</dbReference>
<protein>
    <submittedName>
        <fullName evidence="1">Uncharacterized protein</fullName>
    </submittedName>
</protein>
<name>A0ABY2UZV3_9RHOB</name>
<sequence>MAYTDAAVSEDEYRVFKGRLTFDREKLYENLDALDGRTRVLATFDGVVLGRRSFSEEVQESIILEVYCHAGICSGVSSGKDYILFARVEGEDLVSQFDPCGGDGYDLDAETEKALLSCHQGRKCKTFYEE</sequence>